<feature type="non-terminal residue" evidence="2">
    <location>
        <position position="33"/>
    </location>
</feature>
<evidence type="ECO:0000256" key="1">
    <source>
        <dbReference type="SAM" id="MobiDB-lite"/>
    </source>
</evidence>
<evidence type="ECO:0000313" key="3">
    <source>
        <dbReference type="Proteomes" id="UP001054945"/>
    </source>
</evidence>
<reference evidence="2 3" key="1">
    <citation type="submission" date="2021-06" db="EMBL/GenBank/DDBJ databases">
        <title>Caerostris extrusa draft genome.</title>
        <authorList>
            <person name="Kono N."/>
            <person name="Arakawa K."/>
        </authorList>
    </citation>
    <scope>NUCLEOTIDE SEQUENCE [LARGE SCALE GENOMIC DNA]</scope>
</reference>
<proteinExistence type="predicted"/>
<comment type="caution">
    <text evidence="2">The sequence shown here is derived from an EMBL/GenBank/DDBJ whole genome shotgun (WGS) entry which is preliminary data.</text>
</comment>
<dbReference type="EMBL" id="BPLR01002164">
    <property type="protein sequence ID" value="GIX70704.1"/>
    <property type="molecule type" value="Genomic_DNA"/>
</dbReference>
<sequence>MWEDEWSGIIKGLPSPSPFAEPDDRGEIDPAPG</sequence>
<name>A0AAV4ME50_CAEEX</name>
<gene>
    <name evidence="2" type="ORF">CEXT_247231</name>
</gene>
<feature type="compositionally biased region" description="Basic and acidic residues" evidence="1">
    <location>
        <begin position="22"/>
        <end position="33"/>
    </location>
</feature>
<accession>A0AAV4ME50</accession>
<evidence type="ECO:0000313" key="2">
    <source>
        <dbReference type="EMBL" id="GIX70704.1"/>
    </source>
</evidence>
<organism evidence="2 3">
    <name type="scientific">Caerostris extrusa</name>
    <name type="common">Bark spider</name>
    <name type="synonym">Caerostris bankana</name>
    <dbReference type="NCBI Taxonomy" id="172846"/>
    <lineage>
        <taxon>Eukaryota</taxon>
        <taxon>Metazoa</taxon>
        <taxon>Ecdysozoa</taxon>
        <taxon>Arthropoda</taxon>
        <taxon>Chelicerata</taxon>
        <taxon>Arachnida</taxon>
        <taxon>Araneae</taxon>
        <taxon>Araneomorphae</taxon>
        <taxon>Entelegynae</taxon>
        <taxon>Araneoidea</taxon>
        <taxon>Araneidae</taxon>
        <taxon>Caerostris</taxon>
    </lineage>
</organism>
<feature type="region of interest" description="Disordered" evidence="1">
    <location>
        <begin position="1"/>
        <end position="33"/>
    </location>
</feature>
<protein>
    <submittedName>
        <fullName evidence="2">Uncharacterized protein</fullName>
    </submittedName>
</protein>
<keyword evidence="3" id="KW-1185">Reference proteome</keyword>
<dbReference type="AlphaFoldDB" id="A0AAV4ME50"/>
<dbReference type="Proteomes" id="UP001054945">
    <property type="component" value="Unassembled WGS sequence"/>
</dbReference>